<proteinExistence type="predicted"/>
<gene>
    <name evidence="4" type="ORF">AWR36_015625</name>
</gene>
<evidence type="ECO:0000313" key="4">
    <source>
        <dbReference type="EMBL" id="PCO04111.1"/>
    </source>
</evidence>
<organism evidence="4 5">
    <name type="scientific">Microbulbifer flavimaris</name>
    <dbReference type="NCBI Taxonomy" id="1781068"/>
    <lineage>
        <taxon>Bacteria</taxon>
        <taxon>Pseudomonadati</taxon>
        <taxon>Pseudomonadota</taxon>
        <taxon>Gammaproteobacteria</taxon>
        <taxon>Cellvibrionales</taxon>
        <taxon>Microbulbiferaceae</taxon>
        <taxon>Microbulbifer</taxon>
    </lineage>
</organism>
<evidence type="ECO:0000313" key="5">
    <source>
        <dbReference type="Proteomes" id="UP000218427"/>
    </source>
</evidence>
<reference evidence="4" key="1">
    <citation type="submission" date="2017-08" db="EMBL/GenBank/DDBJ databases">
        <title>Microbulbifer marisrubri sp. nov., a halophilic alphaproteobacterium isolated from marine sediment of the Yellow Sea, China.</title>
        <authorList>
            <person name="Zhang G."/>
            <person name="Xiong Q."/>
        </authorList>
    </citation>
    <scope>NUCLEOTIDE SEQUENCE [LARGE SCALE GENOMIC DNA]</scope>
    <source>
        <strain evidence="4">WRN-8</strain>
    </source>
</reference>
<feature type="domain" description="PNPLA" evidence="3">
    <location>
        <begin position="80"/>
        <end position="286"/>
    </location>
</feature>
<dbReference type="InterPro" id="IPR002641">
    <property type="entry name" value="PNPLA_dom"/>
</dbReference>
<dbReference type="Proteomes" id="UP000218427">
    <property type="component" value="Unassembled WGS sequence"/>
</dbReference>
<sequence length="472" mass="52159">MGSPEGGMLPRWQGGGLQAVERILAVSIRMVGACLALLCSACTTMAPPVEPLASWNPERNVEVRKRLMGDRSRDIAILLAFSGGGTRAAAFSYGVLKELDNTPVQTARGKRSMLTEVDMISSVSGGSFTAAYYGLYGHGIFEDFEQRFLRADIQGALLSQTLSPSNWRRLASPRFGRADLAAEYYDQILFGGAPLSALERPGAPWIVINSTDLTTGMRVPFVQEMFDLLCIDVGEYPVSRAVAASSAVPIVFSPIAAENHAGRCGFRPPEWINSALEEDRLTSQKIVARNLRGYLDRERRPWLHLVDGGISDNLGLRSYYRTLTVTAEPVGSSYLLPHLNAQHVLVILVNANAHPHHDWARDQDSPPLLEVASSVSGSQISRTSDDTILLTRKTFERWVEENDSPERPVSFHFVEVSFDRVRNMSEQAFLNNIDTTFRLTDEEVDRLIAAGQEVLSQSSVYRDFVRLIQGAD</sequence>
<comment type="caution">
    <text evidence="2">Lacks conserved residue(s) required for the propagation of feature annotation.</text>
</comment>
<accession>A0ABX4HVJ5</accession>
<dbReference type="PROSITE" id="PS51635">
    <property type="entry name" value="PNPLA"/>
    <property type="match status" value="1"/>
</dbReference>
<evidence type="ECO:0000259" key="3">
    <source>
        <dbReference type="PROSITE" id="PS51635"/>
    </source>
</evidence>
<dbReference type="Pfam" id="PF01734">
    <property type="entry name" value="Patatin"/>
    <property type="match status" value="1"/>
</dbReference>
<dbReference type="SUPFAM" id="SSF52151">
    <property type="entry name" value="FabD/lysophospholipase-like"/>
    <property type="match status" value="1"/>
</dbReference>
<name>A0ABX4HVJ5_9GAMM</name>
<protein>
    <submittedName>
        <fullName evidence="4">Patatin</fullName>
    </submittedName>
</protein>
<evidence type="ECO:0000256" key="1">
    <source>
        <dbReference type="ARBA" id="ARBA00023098"/>
    </source>
</evidence>
<evidence type="ECO:0000256" key="2">
    <source>
        <dbReference type="PROSITE-ProRule" id="PRU01161"/>
    </source>
</evidence>
<keyword evidence="5" id="KW-1185">Reference proteome</keyword>
<dbReference type="Gene3D" id="3.40.1090.10">
    <property type="entry name" value="Cytosolic phospholipase A2 catalytic domain"/>
    <property type="match status" value="2"/>
</dbReference>
<keyword evidence="1" id="KW-0443">Lipid metabolism</keyword>
<dbReference type="EMBL" id="LRFG02000008">
    <property type="protein sequence ID" value="PCO04111.1"/>
    <property type="molecule type" value="Genomic_DNA"/>
</dbReference>
<dbReference type="InterPro" id="IPR016035">
    <property type="entry name" value="Acyl_Trfase/lysoPLipase"/>
</dbReference>
<comment type="caution">
    <text evidence="4">The sequence shown here is derived from an EMBL/GenBank/DDBJ whole genome shotgun (WGS) entry which is preliminary data.</text>
</comment>